<dbReference type="Gene3D" id="3.30.710.10">
    <property type="entry name" value="Potassium Channel Kv1.1, Chain A"/>
    <property type="match status" value="1"/>
</dbReference>
<sequence>MAVNISLDFLNGKDDAIKNKELQLYHFAEKYSLRDLKNVCCKKFDEILCPKNVCEIIQIAYANYFEELKLKCIEMIRSNTEEIDESELKDVPKEIYTEIF</sequence>
<dbReference type="WBParaSite" id="PSU_v2.g2461.t1">
    <property type="protein sequence ID" value="PSU_v2.g2461.t1"/>
    <property type="gene ID" value="PSU_v2.g2461"/>
</dbReference>
<reference evidence="2" key="1">
    <citation type="submission" date="2022-11" db="UniProtKB">
        <authorList>
            <consortium name="WormBaseParasite"/>
        </authorList>
    </citation>
    <scope>IDENTIFICATION</scope>
</reference>
<proteinExistence type="predicted"/>
<evidence type="ECO:0000313" key="2">
    <source>
        <dbReference type="WBParaSite" id="PSU_v2.g2461.t1"/>
    </source>
</evidence>
<organism evidence="1 2">
    <name type="scientific">Panagrolaimus superbus</name>
    <dbReference type="NCBI Taxonomy" id="310955"/>
    <lineage>
        <taxon>Eukaryota</taxon>
        <taxon>Metazoa</taxon>
        <taxon>Ecdysozoa</taxon>
        <taxon>Nematoda</taxon>
        <taxon>Chromadorea</taxon>
        <taxon>Rhabditida</taxon>
        <taxon>Tylenchina</taxon>
        <taxon>Panagrolaimomorpha</taxon>
        <taxon>Panagrolaimoidea</taxon>
        <taxon>Panagrolaimidae</taxon>
        <taxon>Panagrolaimus</taxon>
    </lineage>
</organism>
<dbReference type="Proteomes" id="UP000887577">
    <property type="component" value="Unplaced"/>
</dbReference>
<accession>A0A914YNM3</accession>
<dbReference type="AlphaFoldDB" id="A0A914YNM3"/>
<name>A0A914YNM3_9BILA</name>
<evidence type="ECO:0000313" key="1">
    <source>
        <dbReference type="Proteomes" id="UP000887577"/>
    </source>
</evidence>
<keyword evidence="1" id="KW-1185">Reference proteome</keyword>
<dbReference type="InterPro" id="IPR011333">
    <property type="entry name" value="SKP1/BTB/POZ_sf"/>
</dbReference>
<protein>
    <submittedName>
        <fullName evidence="2">Uncharacterized protein</fullName>
    </submittedName>
</protein>